<evidence type="ECO:0000313" key="2">
    <source>
        <dbReference type="EMBL" id="GGQ72600.1"/>
    </source>
</evidence>
<dbReference type="AlphaFoldDB" id="A0A918EV36"/>
<feature type="compositionally biased region" description="Low complexity" evidence="1">
    <location>
        <begin position="70"/>
        <end position="97"/>
    </location>
</feature>
<reference evidence="2" key="2">
    <citation type="submission" date="2020-09" db="EMBL/GenBank/DDBJ databases">
        <authorList>
            <person name="Sun Q."/>
            <person name="Ohkuma M."/>
        </authorList>
    </citation>
    <scope>NUCLEOTIDE SEQUENCE</scope>
    <source>
        <strain evidence="2">JCM 3131</strain>
    </source>
</reference>
<feature type="region of interest" description="Disordered" evidence="1">
    <location>
        <begin position="44"/>
        <end position="97"/>
    </location>
</feature>
<dbReference type="EMBL" id="BMQK01000012">
    <property type="protein sequence ID" value="GGQ72600.1"/>
    <property type="molecule type" value="Genomic_DNA"/>
</dbReference>
<proteinExistence type="predicted"/>
<sequence length="97" mass="9342">MSAISQFFGRTPLGPAGWATALGTAAAATAGSLLLPPLASRIRGHLLPEDDGTRSATAGSAPDTDGRQGGAQDRAPGAAPAPAGTSPVASAPGLLAR</sequence>
<evidence type="ECO:0000256" key="1">
    <source>
        <dbReference type="SAM" id="MobiDB-lite"/>
    </source>
</evidence>
<organism evidence="2 3">
    <name type="scientific">Streptomyces ruber</name>
    <dbReference type="NCBI Taxonomy" id="83378"/>
    <lineage>
        <taxon>Bacteria</taxon>
        <taxon>Bacillati</taxon>
        <taxon>Actinomycetota</taxon>
        <taxon>Actinomycetes</taxon>
        <taxon>Kitasatosporales</taxon>
        <taxon>Streptomycetaceae</taxon>
        <taxon>Streptomyces</taxon>
    </lineage>
</organism>
<dbReference type="Proteomes" id="UP000620156">
    <property type="component" value="Unassembled WGS sequence"/>
</dbReference>
<name>A0A918EV36_9ACTN</name>
<accession>A0A918EV36</accession>
<evidence type="ECO:0000313" key="3">
    <source>
        <dbReference type="Proteomes" id="UP000620156"/>
    </source>
</evidence>
<keyword evidence="3" id="KW-1185">Reference proteome</keyword>
<reference evidence="2" key="1">
    <citation type="journal article" date="2014" name="Int. J. Syst. Evol. Microbiol.">
        <title>Complete genome sequence of Corynebacterium casei LMG S-19264T (=DSM 44701T), isolated from a smear-ripened cheese.</title>
        <authorList>
            <consortium name="US DOE Joint Genome Institute (JGI-PGF)"/>
            <person name="Walter F."/>
            <person name="Albersmeier A."/>
            <person name="Kalinowski J."/>
            <person name="Ruckert C."/>
        </authorList>
    </citation>
    <scope>NUCLEOTIDE SEQUENCE</scope>
    <source>
        <strain evidence="2">JCM 3131</strain>
    </source>
</reference>
<comment type="caution">
    <text evidence="2">The sequence shown here is derived from an EMBL/GenBank/DDBJ whole genome shotgun (WGS) entry which is preliminary data.</text>
</comment>
<gene>
    <name evidence="2" type="ORF">GCM10010145_47850</name>
</gene>
<protein>
    <submittedName>
        <fullName evidence="2">Uncharacterized protein</fullName>
    </submittedName>
</protein>